<comment type="subunit">
    <text evidence="10">Interacts with EMP65.</text>
</comment>
<dbReference type="Pfam" id="PF07738">
    <property type="entry name" value="Sad1_UNC"/>
    <property type="match status" value="1"/>
</dbReference>
<dbReference type="OrthoDB" id="266334at2759"/>
<evidence type="ECO:0000259" key="12">
    <source>
        <dbReference type="PROSITE" id="PS51469"/>
    </source>
</evidence>
<keyword evidence="3" id="KW-0732">Signal</keyword>
<name>V3ZYW3_LOTGI</name>
<sequence length="186" mass="21171">GSDDPESVKQEEDFPSFAEWTQKVLAEQEKTKQESKTTTGKASQPSTNQKKLRNNYASKACGAKVLAANPESENINHVLTANKDEYMINPCSSKKWFVLELCEPVQVKLLELASLELFSSQPKSFRVSISDRYPAKEWIPLGLYEASDERSVQSFQALNDQFVKYVKVELIEHYGNEHFCPVTLFR</sequence>
<evidence type="ECO:0000256" key="4">
    <source>
        <dbReference type="ARBA" id="ARBA00022824"/>
    </source>
</evidence>
<dbReference type="EMBL" id="KB202567">
    <property type="protein sequence ID" value="ESO89582.1"/>
    <property type="molecule type" value="Genomic_DNA"/>
</dbReference>
<evidence type="ECO:0000256" key="11">
    <source>
        <dbReference type="SAM" id="MobiDB-lite"/>
    </source>
</evidence>
<keyword evidence="14" id="KW-1185">Reference proteome</keyword>
<dbReference type="PANTHER" id="PTHR12953:SF0">
    <property type="entry name" value="SUN DOMAIN-CONTAINING OSSIFICATION FACTOR"/>
    <property type="match status" value="1"/>
</dbReference>
<dbReference type="STRING" id="225164.V3ZYW3"/>
<dbReference type="GeneID" id="20232434"/>
<keyword evidence="7" id="KW-0325">Glycoprotein</keyword>
<dbReference type="GO" id="GO:0034975">
    <property type="term" value="P:protein folding in endoplasmic reticulum"/>
    <property type="evidence" value="ECO:0007669"/>
    <property type="project" value="TreeGrafter"/>
</dbReference>
<keyword evidence="5" id="KW-1133">Transmembrane helix</keyword>
<gene>
    <name evidence="13" type="ORF">LOTGIDRAFT_125008</name>
</gene>
<organism evidence="13 14">
    <name type="scientific">Lottia gigantea</name>
    <name type="common">Giant owl limpet</name>
    <dbReference type="NCBI Taxonomy" id="225164"/>
    <lineage>
        <taxon>Eukaryota</taxon>
        <taxon>Metazoa</taxon>
        <taxon>Spiralia</taxon>
        <taxon>Lophotrochozoa</taxon>
        <taxon>Mollusca</taxon>
        <taxon>Gastropoda</taxon>
        <taxon>Patellogastropoda</taxon>
        <taxon>Lottioidea</taxon>
        <taxon>Lottiidae</taxon>
        <taxon>Lottia</taxon>
    </lineage>
</organism>
<dbReference type="FunFam" id="2.60.120.260:FF:000099">
    <property type="entry name" value="Uncharacterized protein, isoform C"/>
    <property type="match status" value="1"/>
</dbReference>
<accession>V3ZYW3</accession>
<proteinExistence type="inferred from homology"/>
<dbReference type="InterPro" id="IPR012919">
    <property type="entry name" value="SUN_dom"/>
</dbReference>
<dbReference type="KEGG" id="lgi:LOTGIDRAFT_125008"/>
<dbReference type="PANTHER" id="PTHR12953">
    <property type="entry name" value="MEMBRANE PROTEIN CH1 RELATED"/>
    <property type="match status" value="1"/>
</dbReference>
<evidence type="ECO:0000256" key="10">
    <source>
        <dbReference type="ARBA" id="ARBA00064635"/>
    </source>
</evidence>
<evidence type="ECO:0000256" key="9">
    <source>
        <dbReference type="ARBA" id="ARBA00061226"/>
    </source>
</evidence>
<feature type="domain" description="SUN" evidence="12">
    <location>
        <begin position="25"/>
        <end position="186"/>
    </location>
</feature>
<feature type="region of interest" description="Disordered" evidence="11">
    <location>
        <begin position="25"/>
        <end position="53"/>
    </location>
</feature>
<dbReference type="AlphaFoldDB" id="V3ZYW3"/>
<keyword evidence="4" id="KW-0256">Endoplasmic reticulum</keyword>
<dbReference type="Proteomes" id="UP000030746">
    <property type="component" value="Unassembled WGS sequence"/>
</dbReference>
<comment type="subcellular location">
    <subcellularLocation>
        <location evidence="8">Endomembrane system</location>
        <topology evidence="8">Single-pass type I membrane protein</topology>
    </subcellularLocation>
    <subcellularLocation>
        <location evidence="1">Endoplasmic reticulum membrane</location>
        <topology evidence="1">Single-pass membrane protein</topology>
    </subcellularLocation>
</comment>
<dbReference type="HOGENOM" id="CLU_1457927_0_0_1"/>
<dbReference type="InterPro" id="IPR045120">
    <property type="entry name" value="Suco/Slp1-like"/>
</dbReference>
<evidence type="ECO:0000256" key="2">
    <source>
        <dbReference type="ARBA" id="ARBA00022692"/>
    </source>
</evidence>
<dbReference type="PROSITE" id="PS51469">
    <property type="entry name" value="SUN"/>
    <property type="match status" value="1"/>
</dbReference>
<evidence type="ECO:0000256" key="7">
    <source>
        <dbReference type="ARBA" id="ARBA00023180"/>
    </source>
</evidence>
<keyword evidence="2" id="KW-0812">Transmembrane</keyword>
<dbReference type="RefSeq" id="XP_009059640.1">
    <property type="nucleotide sequence ID" value="XM_009061392.1"/>
</dbReference>
<evidence type="ECO:0000256" key="8">
    <source>
        <dbReference type="ARBA" id="ARBA00046288"/>
    </source>
</evidence>
<dbReference type="CTD" id="20232434"/>
<evidence type="ECO:0000256" key="5">
    <source>
        <dbReference type="ARBA" id="ARBA00022989"/>
    </source>
</evidence>
<dbReference type="GO" id="GO:0005789">
    <property type="term" value="C:endoplasmic reticulum membrane"/>
    <property type="evidence" value="ECO:0007669"/>
    <property type="project" value="UniProtKB-SubCell"/>
</dbReference>
<evidence type="ECO:0000256" key="3">
    <source>
        <dbReference type="ARBA" id="ARBA00022729"/>
    </source>
</evidence>
<keyword evidence="6" id="KW-0472">Membrane</keyword>
<comment type="similarity">
    <text evidence="9">Belongs to the SLP1 family.</text>
</comment>
<feature type="compositionally biased region" description="Basic and acidic residues" evidence="11">
    <location>
        <begin position="26"/>
        <end position="35"/>
    </location>
</feature>
<protein>
    <recommendedName>
        <fullName evidence="12">SUN domain-containing protein</fullName>
    </recommendedName>
</protein>
<evidence type="ECO:0000256" key="6">
    <source>
        <dbReference type="ARBA" id="ARBA00023136"/>
    </source>
</evidence>
<evidence type="ECO:0000256" key="1">
    <source>
        <dbReference type="ARBA" id="ARBA00004389"/>
    </source>
</evidence>
<evidence type="ECO:0000313" key="13">
    <source>
        <dbReference type="EMBL" id="ESO89582.1"/>
    </source>
</evidence>
<evidence type="ECO:0000313" key="14">
    <source>
        <dbReference type="Proteomes" id="UP000030746"/>
    </source>
</evidence>
<reference evidence="13 14" key="1">
    <citation type="journal article" date="2013" name="Nature">
        <title>Insights into bilaterian evolution from three spiralian genomes.</title>
        <authorList>
            <person name="Simakov O."/>
            <person name="Marletaz F."/>
            <person name="Cho S.J."/>
            <person name="Edsinger-Gonzales E."/>
            <person name="Havlak P."/>
            <person name="Hellsten U."/>
            <person name="Kuo D.H."/>
            <person name="Larsson T."/>
            <person name="Lv J."/>
            <person name="Arendt D."/>
            <person name="Savage R."/>
            <person name="Osoegawa K."/>
            <person name="de Jong P."/>
            <person name="Grimwood J."/>
            <person name="Chapman J.A."/>
            <person name="Shapiro H."/>
            <person name="Aerts A."/>
            <person name="Otillar R.P."/>
            <person name="Terry A.Y."/>
            <person name="Boore J.L."/>
            <person name="Grigoriev I.V."/>
            <person name="Lindberg D.R."/>
            <person name="Seaver E.C."/>
            <person name="Weisblat D.A."/>
            <person name="Putnam N.H."/>
            <person name="Rokhsar D.S."/>
        </authorList>
    </citation>
    <scope>NUCLEOTIDE SEQUENCE [LARGE SCALE GENOMIC DNA]</scope>
</reference>
<feature type="non-terminal residue" evidence="13">
    <location>
        <position position="1"/>
    </location>
</feature>